<dbReference type="OrthoDB" id="7594858at2"/>
<accession>A0A418NMP5</accession>
<keyword evidence="1" id="KW-0732">Signal</keyword>
<reference evidence="2 3" key="1">
    <citation type="submission" date="2018-08" db="EMBL/GenBank/DDBJ databases">
        <title>Altererythrobacter sp.Ery1 and Ery12, the genome sequencing of novel strains in genus Alterythrobacter.</title>
        <authorList>
            <person name="Cheng H."/>
            <person name="Wu Y.-H."/>
            <person name="Fang C."/>
            <person name="Xu X.-W."/>
        </authorList>
    </citation>
    <scope>NUCLEOTIDE SEQUENCE [LARGE SCALE GENOMIC DNA]</scope>
    <source>
        <strain evidence="2 3">Ery1</strain>
    </source>
</reference>
<dbReference type="EMBL" id="QXFK01000004">
    <property type="protein sequence ID" value="RIV81414.1"/>
    <property type="molecule type" value="Genomic_DNA"/>
</dbReference>
<name>A0A418NMP5_9SPHN</name>
<comment type="caution">
    <text evidence="2">The sequence shown here is derived from an EMBL/GenBank/DDBJ whole genome shotgun (WGS) entry which is preliminary data.</text>
</comment>
<evidence type="ECO:0000313" key="3">
    <source>
        <dbReference type="Proteomes" id="UP000285092"/>
    </source>
</evidence>
<proteinExistence type="predicted"/>
<keyword evidence="3" id="KW-1185">Reference proteome</keyword>
<dbReference type="AlphaFoldDB" id="A0A418NMP5"/>
<dbReference type="Proteomes" id="UP000285092">
    <property type="component" value="Unassembled WGS sequence"/>
</dbReference>
<sequence>MRIGYLALPLALVAPLSVAKAQHPLVLERLETWNEAAPAPSADVLESAVRDKAETIYTARDTCPDSAVTIDSVKPATADGYVFGALVRGAVKNAWFVTARMPGCDDAPVRYMVMQDIDDSLKTIRVNRGTSHAWDSLIGDTLPSARLAATAALRRAGIDCSDEDGASLGVTRIASEEPDLGEEIFGIRYSGRWTEVWPIETCDRTVEVLIRFTADGDGGAFTRIPGDEIRVLP</sequence>
<dbReference type="RefSeq" id="WP_119511418.1">
    <property type="nucleotide sequence ID" value="NZ_QXFK01000004.1"/>
</dbReference>
<feature type="signal peptide" evidence="1">
    <location>
        <begin position="1"/>
        <end position="21"/>
    </location>
</feature>
<protein>
    <submittedName>
        <fullName evidence="2">Uncharacterized protein</fullName>
    </submittedName>
</protein>
<gene>
    <name evidence="2" type="ORF">D2V04_00410</name>
</gene>
<evidence type="ECO:0000313" key="2">
    <source>
        <dbReference type="EMBL" id="RIV81414.1"/>
    </source>
</evidence>
<evidence type="ECO:0000256" key="1">
    <source>
        <dbReference type="SAM" id="SignalP"/>
    </source>
</evidence>
<feature type="chain" id="PRO_5019457144" evidence="1">
    <location>
        <begin position="22"/>
        <end position="233"/>
    </location>
</feature>
<organism evidence="2 3">
    <name type="scientific">Pelagerythrobacter aerophilus</name>
    <dbReference type="NCBI Taxonomy" id="2306995"/>
    <lineage>
        <taxon>Bacteria</taxon>
        <taxon>Pseudomonadati</taxon>
        <taxon>Pseudomonadota</taxon>
        <taxon>Alphaproteobacteria</taxon>
        <taxon>Sphingomonadales</taxon>
        <taxon>Erythrobacteraceae</taxon>
        <taxon>Pelagerythrobacter</taxon>
    </lineage>
</organism>